<dbReference type="Pfam" id="PF12089">
    <property type="entry name" value="DUF3566"/>
    <property type="match status" value="1"/>
</dbReference>
<dbReference type="EMBL" id="CP040899">
    <property type="protein sequence ID" value="QDB77970.1"/>
    <property type="molecule type" value="Genomic_DNA"/>
</dbReference>
<keyword evidence="2" id="KW-1133">Transmembrane helix</keyword>
<evidence type="ECO:0000256" key="2">
    <source>
        <dbReference type="SAM" id="Phobius"/>
    </source>
</evidence>
<feature type="transmembrane region" description="Helical" evidence="2">
    <location>
        <begin position="196"/>
        <end position="222"/>
    </location>
</feature>
<feature type="compositionally biased region" description="Low complexity" evidence="1">
    <location>
        <begin position="92"/>
        <end position="122"/>
    </location>
</feature>
<keyword evidence="5" id="KW-1185">Reference proteome</keyword>
<organism evidence="4 5">
    <name type="scientific">Georgenia wutianyii</name>
    <dbReference type="NCBI Taxonomy" id="2585135"/>
    <lineage>
        <taxon>Bacteria</taxon>
        <taxon>Bacillati</taxon>
        <taxon>Actinomycetota</taxon>
        <taxon>Actinomycetes</taxon>
        <taxon>Micrococcales</taxon>
        <taxon>Bogoriellaceae</taxon>
        <taxon>Georgenia</taxon>
    </lineage>
</organism>
<accession>A0ABX5VIU6</accession>
<evidence type="ECO:0000256" key="1">
    <source>
        <dbReference type="SAM" id="MobiDB-lite"/>
    </source>
</evidence>
<keyword evidence="2" id="KW-0812">Transmembrane</keyword>
<evidence type="ECO:0000313" key="4">
    <source>
        <dbReference type="EMBL" id="QDB77970.1"/>
    </source>
</evidence>
<dbReference type="Proteomes" id="UP000313948">
    <property type="component" value="Chromosome"/>
</dbReference>
<reference evidence="4 5" key="1">
    <citation type="submission" date="2019-05" db="EMBL/GenBank/DDBJ databases">
        <title>Georgenia *** sp. nov., and Georgenia *** sp. nov., isolated from the intestinal contents of plateau pika (Ochotona curzoniae) in the Qinghai-Tibet plateau of China.</title>
        <authorList>
            <person name="Tian Z."/>
        </authorList>
    </citation>
    <scope>NUCLEOTIDE SEQUENCE [LARGE SCALE GENOMIC DNA]</scope>
    <source>
        <strain evidence="4 5">Z294</strain>
    </source>
</reference>
<gene>
    <name evidence="4" type="ORF">FE251_00040</name>
</gene>
<feature type="transmembrane region" description="Helical" evidence="2">
    <location>
        <begin position="140"/>
        <end position="163"/>
    </location>
</feature>
<feature type="domain" description="DUF3566" evidence="3">
    <location>
        <begin position="122"/>
        <end position="238"/>
    </location>
</feature>
<name>A0ABX5VIU6_9MICO</name>
<proteinExistence type="predicted"/>
<evidence type="ECO:0000259" key="3">
    <source>
        <dbReference type="Pfam" id="PF12089"/>
    </source>
</evidence>
<keyword evidence="2" id="KW-0472">Membrane</keyword>
<dbReference type="RefSeq" id="WP_139947328.1">
    <property type="nucleotide sequence ID" value="NZ_CP040899.1"/>
</dbReference>
<feature type="compositionally biased region" description="Low complexity" evidence="1">
    <location>
        <begin position="13"/>
        <end position="25"/>
    </location>
</feature>
<protein>
    <submittedName>
        <fullName evidence="4">DUF3566 domain-containing protein</fullName>
    </submittedName>
</protein>
<feature type="region of interest" description="Disordered" evidence="1">
    <location>
        <begin position="1"/>
        <end position="122"/>
    </location>
</feature>
<evidence type="ECO:0000313" key="5">
    <source>
        <dbReference type="Proteomes" id="UP000313948"/>
    </source>
</evidence>
<dbReference type="InterPro" id="IPR021949">
    <property type="entry name" value="DUF3566_TM"/>
</dbReference>
<sequence>MSTSTPGPEDVTRPAATEPGTGATTSQDRTAIRTSLAERFAAAKGVSEHPVVPHPDQTAPVGGASAVRTGQVSGGSATAPRYGAQSSTTERPAAAAGATQTAQGPAAGKSEPRAAARPSSGPRRVRLSVARVDPWSVMKLSFLLSIAIGIGIVVAAAAMWLVLDSMHVFADIEELLVTLDSENFLRLMDYVQFDRVVSMAAIIAVVDILLLTALATLGAFLYNIVAALVGGVHLTLTDD</sequence>